<comment type="caution">
    <text evidence="2">The sequence shown here is derived from an EMBL/GenBank/DDBJ whole genome shotgun (WGS) entry which is preliminary data.</text>
</comment>
<dbReference type="AlphaFoldDB" id="A0A834G8Z1"/>
<accession>A0A834G8Z1</accession>
<organism evidence="2 3">
    <name type="scientific">Rhododendron simsii</name>
    <name type="common">Sims's rhododendron</name>
    <dbReference type="NCBI Taxonomy" id="118357"/>
    <lineage>
        <taxon>Eukaryota</taxon>
        <taxon>Viridiplantae</taxon>
        <taxon>Streptophyta</taxon>
        <taxon>Embryophyta</taxon>
        <taxon>Tracheophyta</taxon>
        <taxon>Spermatophyta</taxon>
        <taxon>Magnoliopsida</taxon>
        <taxon>eudicotyledons</taxon>
        <taxon>Gunneridae</taxon>
        <taxon>Pentapetalae</taxon>
        <taxon>asterids</taxon>
        <taxon>Ericales</taxon>
        <taxon>Ericaceae</taxon>
        <taxon>Ericoideae</taxon>
        <taxon>Rhodoreae</taxon>
        <taxon>Rhododendron</taxon>
    </lineage>
</organism>
<gene>
    <name evidence="2" type="ORF">RHSIM_Rhsim11G0029600</name>
</gene>
<sequence>MLKWGPLIVWICDVYIFGMLLFEMVRTRKSAEVVFTDSLDWFPKHVWDEYEKGELATMIQNYGIDEMDRESTKNGYGGIEVCLGLTRGQAVNECCGENVGRRSGDHATPKTIPLINCILWGFMSTIHPLLPVTVQTIQLAMELIDSSPPPPPLARDRFFTAALTDSSPLQRIAINRRSRRSPRFFATTSAFFPSVPLLS</sequence>
<keyword evidence="1" id="KW-1133">Transmembrane helix</keyword>
<dbReference type="EMBL" id="WJXA01000011">
    <property type="protein sequence ID" value="KAF7128157.1"/>
    <property type="molecule type" value="Genomic_DNA"/>
</dbReference>
<reference evidence="2" key="1">
    <citation type="submission" date="2019-11" db="EMBL/GenBank/DDBJ databases">
        <authorList>
            <person name="Liu Y."/>
            <person name="Hou J."/>
            <person name="Li T.-Q."/>
            <person name="Guan C.-H."/>
            <person name="Wu X."/>
            <person name="Wu H.-Z."/>
            <person name="Ling F."/>
            <person name="Zhang R."/>
            <person name="Shi X.-G."/>
            <person name="Ren J.-P."/>
            <person name="Chen E.-F."/>
            <person name="Sun J.-M."/>
        </authorList>
    </citation>
    <scope>NUCLEOTIDE SEQUENCE</scope>
    <source>
        <strain evidence="2">Adult_tree_wgs_1</strain>
        <tissue evidence="2">Leaves</tissue>
    </source>
</reference>
<protein>
    <submittedName>
        <fullName evidence="2">Uncharacterized protein</fullName>
    </submittedName>
</protein>
<evidence type="ECO:0000313" key="3">
    <source>
        <dbReference type="Proteomes" id="UP000626092"/>
    </source>
</evidence>
<feature type="transmembrane region" description="Helical" evidence="1">
    <location>
        <begin position="6"/>
        <end position="25"/>
    </location>
</feature>
<proteinExistence type="predicted"/>
<keyword evidence="1" id="KW-0472">Membrane</keyword>
<dbReference type="OrthoDB" id="4062651at2759"/>
<evidence type="ECO:0000256" key="1">
    <source>
        <dbReference type="SAM" id="Phobius"/>
    </source>
</evidence>
<keyword evidence="3" id="KW-1185">Reference proteome</keyword>
<keyword evidence="1" id="KW-0812">Transmembrane</keyword>
<name>A0A834G8Z1_RHOSS</name>
<evidence type="ECO:0000313" key="2">
    <source>
        <dbReference type="EMBL" id="KAF7128157.1"/>
    </source>
</evidence>
<dbReference type="Proteomes" id="UP000626092">
    <property type="component" value="Unassembled WGS sequence"/>
</dbReference>